<organism evidence="4 5">
    <name type="scientific">Tribonema minus</name>
    <dbReference type="NCBI Taxonomy" id="303371"/>
    <lineage>
        <taxon>Eukaryota</taxon>
        <taxon>Sar</taxon>
        <taxon>Stramenopiles</taxon>
        <taxon>Ochrophyta</taxon>
        <taxon>PX clade</taxon>
        <taxon>Xanthophyceae</taxon>
        <taxon>Tribonematales</taxon>
        <taxon>Tribonemataceae</taxon>
        <taxon>Tribonema</taxon>
    </lineage>
</organism>
<gene>
    <name evidence="4" type="ORF">JKP88DRAFT_250069</name>
</gene>
<evidence type="ECO:0000256" key="1">
    <source>
        <dbReference type="ARBA" id="ARBA00022737"/>
    </source>
</evidence>
<dbReference type="SMART" id="SM00322">
    <property type="entry name" value="KH"/>
    <property type="match status" value="2"/>
</dbReference>
<accession>A0A835YS36</accession>
<dbReference type="SUPFAM" id="SSF54791">
    <property type="entry name" value="Eukaryotic type KH-domain (KH-domain type I)"/>
    <property type="match status" value="2"/>
</dbReference>
<dbReference type="InterPro" id="IPR004087">
    <property type="entry name" value="KH_dom"/>
</dbReference>
<dbReference type="EMBL" id="JAFCMP010000548">
    <property type="protein sequence ID" value="KAG5175503.1"/>
    <property type="molecule type" value="Genomic_DNA"/>
</dbReference>
<evidence type="ECO:0000256" key="2">
    <source>
        <dbReference type="PROSITE-ProRule" id="PRU00117"/>
    </source>
</evidence>
<dbReference type="InterPro" id="IPR036612">
    <property type="entry name" value="KH_dom_type_1_sf"/>
</dbReference>
<dbReference type="Pfam" id="PF00013">
    <property type="entry name" value="KH_1"/>
    <property type="match status" value="2"/>
</dbReference>
<comment type="caution">
    <text evidence="4">The sequence shown here is derived from an EMBL/GenBank/DDBJ whole genome shotgun (WGS) entry which is preliminary data.</text>
</comment>
<reference evidence="4" key="1">
    <citation type="submission" date="2021-02" db="EMBL/GenBank/DDBJ databases">
        <title>First Annotated Genome of the Yellow-green Alga Tribonema minus.</title>
        <authorList>
            <person name="Mahan K.M."/>
        </authorList>
    </citation>
    <scope>NUCLEOTIDE SEQUENCE</scope>
    <source>
        <strain evidence="4">UTEX B ZZ1240</strain>
    </source>
</reference>
<dbReference type="OrthoDB" id="441329at2759"/>
<dbReference type="AlphaFoldDB" id="A0A835YS36"/>
<evidence type="ECO:0000259" key="3">
    <source>
        <dbReference type="SMART" id="SM00322"/>
    </source>
</evidence>
<name>A0A835YS36_9STRA</name>
<dbReference type="InterPro" id="IPR004088">
    <property type="entry name" value="KH_dom_type_1"/>
</dbReference>
<dbReference type="GO" id="GO:0003723">
    <property type="term" value="F:RNA binding"/>
    <property type="evidence" value="ECO:0007669"/>
    <property type="project" value="UniProtKB-UniRule"/>
</dbReference>
<protein>
    <recommendedName>
        <fullName evidence="3">K Homology domain-containing protein</fullName>
    </recommendedName>
</protein>
<feature type="domain" description="K Homology" evidence="3">
    <location>
        <begin position="47"/>
        <end position="111"/>
    </location>
</feature>
<dbReference type="Gene3D" id="3.30.1370.10">
    <property type="entry name" value="K Homology domain, type 1"/>
    <property type="match status" value="2"/>
</dbReference>
<evidence type="ECO:0000313" key="4">
    <source>
        <dbReference type="EMBL" id="KAG5175503.1"/>
    </source>
</evidence>
<dbReference type="PROSITE" id="PS50084">
    <property type="entry name" value="KH_TYPE_1"/>
    <property type="match status" value="1"/>
</dbReference>
<keyword evidence="2" id="KW-0694">RNA-binding</keyword>
<sequence>MPRPPLTFQMLPVRAGSSSLDQLAIATEAILRITPASTADSHASTQPSCAFKMLIPSHVSGCIIGKALTGTKIKLSQNSEFFPGTNERVVLVMGEPDAVRKAVAEVLRRTSEGLRAIKHQSSSSPTAKKPGALFRAVLPMAAAGLIIGRGGETVKALGQQTGARVQLANKAQCPIATERICTVTGSMQGVLEVASFMIEKMAQEPVLSKYANPSTSYAPDQLDLQGSPLTPTTLQLPPTHAPADGSFLTPAPLFSEGFLGNVPVPFFRLENGAAMPIATAPMAGLLPPHAYMQQHAQAQAQQQQASRVYCVRRTTGSE</sequence>
<proteinExistence type="predicted"/>
<dbReference type="PANTHER" id="PTHR10288">
    <property type="entry name" value="KH DOMAIN CONTAINING RNA BINDING PROTEIN"/>
    <property type="match status" value="1"/>
</dbReference>
<dbReference type="Proteomes" id="UP000664859">
    <property type="component" value="Unassembled WGS sequence"/>
</dbReference>
<feature type="domain" description="K Homology" evidence="3">
    <location>
        <begin position="132"/>
        <end position="202"/>
    </location>
</feature>
<evidence type="ECO:0000313" key="5">
    <source>
        <dbReference type="Proteomes" id="UP000664859"/>
    </source>
</evidence>
<keyword evidence="1" id="KW-0677">Repeat</keyword>
<keyword evidence="5" id="KW-1185">Reference proteome</keyword>